<evidence type="ECO:0000313" key="3">
    <source>
        <dbReference type="EMBL" id="MCC3297230.1"/>
    </source>
</evidence>
<keyword evidence="2" id="KW-1133">Transmembrane helix</keyword>
<keyword evidence="4" id="KW-1185">Reference proteome</keyword>
<proteinExistence type="predicted"/>
<name>A0A9X1MDD1_9MICC</name>
<protein>
    <submittedName>
        <fullName evidence="3">Uncharacterized protein</fullName>
    </submittedName>
</protein>
<evidence type="ECO:0000313" key="4">
    <source>
        <dbReference type="Proteomes" id="UP001139158"/>
    </source>
</evidence>
<reference evidence="3" key="1">
    <citation type="submission" date="2021-10" db="EMBL/GenBank/DDBJ databases">
        <title>Novel species in genus Arthrobacter.</title>
        <authorList>
            <person name="Liu Y."/>
        </authorList>
    </citation>
    <scope>NUCLEOTIDE SEQUENCE</scope>
    <source>
        <strain evidence="3">Zg-Y453</strain>
    </source>
</reference>
<dbReference type="RefSeq" id="WP_227895026.1">
    <property type="nucleotide sequence ID" value="NZ_CP099466.1"/>
</dbReference>
<keyword evidence="2" id="KW-0472">Membrane</keyword>
<feature type="region of interest" description="Disordered" evidence="1">
    <location>
        <begin position="60"/>
        <end position="104"/>
    </location>
</feature>
<accession>A0A9X1MDD1</accession>
<evidence type="ECO:0000256" key="1">
    <source>
        <dbReference type="SAM" id="MobiDB-lite"/>
    </source>
</evidence>
<feature type="transmembrane region" description="Helical" evidence="2">
    <location>
        <begin position="26"/>
        <end position="48"/>
    </location>
</feature>
<feature type="compositionally biased region" description="Pro residues" evidence="1">
    <location>
        <begin position="64"/>
        <end position="100"/>
    </location>
</feature>
<sequence length="248" mass="24643">MDTNDDAQQHRRGTLKRLAGLPGSRTAAAAFVLTVALGLGGPAAYAWWSQQGTATITVTAGKPTAPPVTPPTTPAPSPTPTAPVPTPTPTAPVPTTPPVTAPASPVVPTALTCARNPGVGGSNGGRDTTVSWSAAGAPAGTATIIDIMLVSKNGKSVSGTLSYAVPGSSGTVALAALPGIEPFLADAHGKNSKFSVAVRNAWLSTAISAPVVLGGPVTVVGTPSAALAKHGFQYKENGDWFNCPNGVQ</sequence>
<dbReference type="AlphaFoldDB" id="A0A9X1MDD1"/>
<dbReference type="Proteomes" id="UP001139158">
    <property type="component" value="Unassembled WGS sequence"/>
</dbReference>
<dbReference type="EMBL" id="JAJFZV010000004">
    <property type="protein sequence ID" value="MCC3297230.1"/>
    <property type="molecule type" value="Genomic_DNA"/>
</dbReference>
<organism evidence="3 4">
    <name type="scientific">Arthrobacter caoxuetaonis</name>
    <dbReference type="NCBI Taxonomy" id="2886935"/>
    <lineage>
        <taxon>Bacteria</taxon>
        <taxon>Bacillati</taxon>
        <taxon>Actinomycetota</taxon>
        <taxon>Actinomycetes</taxon>
        <taxon>Micrococcales</taxon>
        <taxon>Micrococcaceae</taxon>
        <taxon>Arthrobacter</taxon>
    </lineage>
</organism>
<comment type="caution">
    <text evidence="3">The sequence shown here is derived from an EMBL/GenBank/DDBJ whole genome shotgun (WGS) entry which is preliminary data.</text>
</comment>
<gene>
    <name evidence="3" type="ORF">LJ757_05340</name>
</gene>
<keyword evidence="2" id="KW-0812">Transmembrane</keyword>
<evidence type="ECO:0000256" key="2">
    <source>
        <dbReference type="SAM" id="Phobius"/>
    </source>
</evidence>